<dbReference type="AlphaFoldDB" id="A0A0F9EKB2"/>
<proteinExistence type="predicted"/>
<sequence length="198" mass="22706">MSKHYEPMTEKEAIDYTVEVWKEVVDGNLGVAGKMMVCERVVPFHCRDGCPLCQLTNQECSECPLVKEFGSSEGCGIESSTYKTWYKSSGVYSDDERRRAAKRLLSMFLFIQSEYEPNSVLKKLDYIERDVTTDCTVKWRVASGGQYLVIAHRGNEIAVLGLKGWNYAAHYDKNYRLERLGNTVGSFKVWLKERTEVK</sequence>
<evidence type="ECO:0000313" key="1">
    <source>
        <dbReference type="EMBL" id="KKL45310.1"/>
    </source>
</evidence>
<gene>
    <name evidence="1" type="ORF">LCGC14_2356950</name>
</gene>
<organism evidence="1">
    <name type="scientific">marine sediment metagenome</name>
    <dbReference type="NCBI Taxonomy" id="412755"/>
    <lineage>
        <taxon>unclassified sequences</taxon>
        <taxon>metagenomes</taxon>
        <taxon>ecological metagenomes</taxon>
    </lineage>
</organism>
<protein>
    <submittedName>
        <fullName evidence="1">Uncharacterized protein</fullName>
    </submittedName>
</protein>
<comment type="caution">
    <text evidence="1">The sequence shown here is derived from an EMBL/GenBank/DDBJ whole genome shotgun (WGS) entry which is preliminary data.</text>
</comment>
<accession>A0A0F9EKB2</accession>
<dbReference type="EMBL" id="LAZR01034435">
    <property type="protein sequence ID" value="KKL45310.1"/>
    <property type="molecule type" value="Genomic_DNA"/>
</dbReference>
<name>A0A0F9EKB2_9ZZZZ</name>
<reference evidence="1" key="1">
    <citation type="journal article" date="2015" name="Nature">
        <title>Complex archaea that bridge the gap between prokaryotes and eukaryotes.</title>
        <authorList>
            <person name="Spang A."/>
            <person name="Saw J.H."/>
            <person name="Jorgensen S.L."/>
            <person name="Zaremba-Niedzwiedzka K."/>
            <person name="Martijn J."/>
            <person name="Lind A.E."/>
            <person name="van Eijk R."/>
            <person name="Schleper C."/>
            <person name="Guy L."/>
            <person name="Ettema T.J."/>
        </authorList>
    </citation>
    <scope>NUCLEOTIDE SEQUENCE</scope>
</reference>